<dbReference type="EMBL" id="JAANIT010000457">
    <property type="protein sequence ID" value="KAG1547542.1"/>
    <property type="molecule type" value="Genomic_DNA"/>
</dbReference>
<evidence type="ECO:0000313" key="3">
    <source>
        <dbReference type="EMBL" id="KAG1547542.1"/>
    </source>
</evidence>
<proteinExistence type="predicted"/>
<evidence type="ECO:0000256" key="1">
    <source>
        <dbReference type="SAM" id="MobiDB-lite"/>
    </source>
</evidence>
<dbReference type="InterPro" id="IPR041670">
    <property type="entry name" value="Znf-CCHC_6"/>
</dbReference>
<evidence type="ECO:0000313" key="4">
    <source>
        <dbReference type="Proteomes" id="UP000717996"/>
    </source>
</evidence>
<comment type="caution">
    <text evidence="3">The sequence shown here is derived from an EMBL/GenBank/DDBJ whole genome shotgun (WGS) entry which is preliminary data.</text>
</comment>
<feature type="region of interest" description="Disordered" evidence="1">
    <location>
        <begin position="95"/>
        <end position="123"/>
    </location>
</feature>
<reference evidence="3" key="1">
    <citation type="journal article" date="2020" name="Microb. Genom.">
        <title>Genetic diversity of clinical and environmental Mucorales isolates obtained from an investigation of mucormycosis cases among solid organ transplant recipients.</title>
        <authorList>
            <person name="Nguyen M.H."/>
            <person name="Kaul D."/>
            <person name="Muto C."/>
            <person name="Cheng S.J."/>
            <person name="Richter R.A."/>
            <person name="Bruno V.M."/>
            <person name="Liu G."/>
            <person name="Beyhan S."/>
            <person name="Sundermann A.J."/>
            <person name="Mounaud S."/>
            <person name="Pasculle A.W."/>
            <person name="Nierman W.C."/>
            <person name="Driscoll E."/>
            <person name="Cumbie R."/>
            <person name="Clancy C.J."/>
            <person name="Dupont C.L."/>
        </authorList>
    </citation>
    <scope>NUCLEOTIDE SEQUENCE</scope>
    <source>
        <strain evidence="3">GL16</strain>
    </source>
</reference>
<sequence>MISAEALEPTDDVEKNARMKKRIQDQLAKLKRNAERRRQRQLTKQAALAENPVLGLIRGKREGAMRRCGNCGQLGHMKTNKNCPKFYLMNDPLHNLTELPPTLPTDTSSSSQTSPNVKEIKGL</sequence>
<feature type="region of interest" description="Disordered" evidence="1">
    <location>
        <begin position="1"/>
        <end position="20"/>
    </location>
</feature>
<dbReference type="AlphaFoldDB" id="A0A9P6YG42"/>
<gene>
    <name evidence="3" type="ORF">G6F51_004208</name>
</gene>
<dbReference type="PANTHER" id="PTHR13900:SF0">
    <property type="entry name" value="TRANSCRIPTION INITIATION FACTOR TFIID SUBUNIT 1"/>
    <property type="match status" value="1"/>
</dbReference>
<dbReference type="PANTHER" id="PTHR13900">
    <property type="entry name" value="TRANSCRIPTION INITIATION FACTOR TFIID"/>
    <property type="match status" value="1"/>
</dbReference>
<dbReference type="InterPro" id="IPR040240">
    <property type="entry name" value="TAF1"/>
</dbReference>
<dbReference type="GO" id="GO:0016251">
    <property type="term" value="F:RNA polymerase II general transcription initiation factor activity"/>
    <property type="evidence" value="ECO:0007669"/>
    <property type="project" value="InterPro"/>
</dbReference>
<feature type="compositionally biased region" description="Low complexity" evidence="1">
    <location>
        <begin position="95"/>
        <end position="115"/>
    </location>
</feature>
<dbReference type="Proteomes" id="UP000717996">
    <property type="component" value="Unassembled WGS sequence"/>
</dbReference>
<organism evidence="3 4">
    <name type="scientific">Rhizopus oryzae</name>
    <name type="common">Mucormycosis agent</name>
    <name type="synonym">Rhizopus arrhizus var. delemar</name>
    <dbReference type="NCBI Taxonomy" id="64495"/>
    <lineage>
        <taxon>Eukaryota</taxon>
        <taxon>Fungi</taxon>
        <taxon>Fungi incertae sedis</taxon>
        <taxon>Mucoromycota</taxon>
        <taxon>Mucoromycotina</taxon>
        <taxon>Mucoromycetes</taxon>
        <taxon>Mucorales</taxon>
        <taxon>Mucorineae</taxon>
        <taxon>Rhizopodaceae</taxon>
        <taxon>Rhizopus</taxon>
    </lineage>
</organism>
<name>A0A9P6YG42_RHIOR</name>
<accession>A0A9P6YG42</accession>
<dbReference type="GO" id="GO:0005669">
    <property type="term" value="C:transcription factor TFIID complex"/>
    <property type="evidence" value="ECO:0007669"/>
    <property type="project" value="InterPro"/>
</dbReference>
<dbReference type="GO" id="GO:0004402">
    <property type="term" value="F:histone acetyltransferase activity"/>
    <property type="evidence" value="ECO:0007669"/>
    <property type="project" value="InterPro"/>
</dbReference>
<evidence type="ECO:0000259" key="2">
    <source>
        <dbReference type="Pfam" id="PF15288"/>
    </source>
</evidence>
<dbReference type="OrthoDB" id="2286337at2759"/>
<dbReference type="GO" id="GO:0051123">
    <property type="term" value="P:RNA polymerase II preinitiation complex assembly"/>
    <property type="evidence" value="ECO:0007669"/>
    <property type="project" value="TreeGrafter"/>
</dbReference>
<feature type="domain" description="Zinc knuckle" evidence="2">
    <location>
        <begin position="65"/>
        <end position="85"/>
    </location>
</feature>
<dbReference type="GO" id="GO:0017025">
    <property type="term" value="F:TBP-class protein binding"/>
    <property type="evidence" value="ECO:0007669"/>
    <property type="project" value="InterPro"/>
</dbReference>
<protein>
    <recommendedName>
        <fullName evidence="2">Zinc knuckle domain-containing protein</fullName>
    </recommendedName>
</protein>
<dbReference type="Pfam" id="PF15288">
    <property type="entry name" value="zf-CCHC_6"/>
    <property type="match status" value="1"/>
</dbReference>